<dbReference type="PANTHER" id="PTHR42743">
    <property type="entry name" value="AMINO-ACID AMINOTRANSFERASE"/>
    <property type="match status" value="1"/>
</dbReference>
<name>A0A8T4KY77_9ARCH</name>
<keyword evidence="11 16" id="KW-0100">Branched-chain amino acid biosynthesis</keyword>
<evidence type="ECO:0000256" key="8">
    <source>
        <dbReference type="ARBA" id="ARBA00022605"/>
    </source>
</evidence>
<comment type="similarity">
    <text evidence="6 15">Belongs to the class-IV pyridoxal-phosphate-dependent aminotransferase family.</text>
</comment>
<protein>
    <recommendedName>
        <fullName evidence="16">Branched-chain-amino-acid aminotransferase</fullName>
        <shortName evidence="16">BCAT</shortName>
        <ecNumber evidence="16">2.6.1.42</ecNumber>
    </recommendedName>
</protein>
<dbReference type="Gene3D" id="3.30.470.10">
    <property type="match status" value="1"/>
</dbReference>
<reference evidence="17" key="1">
    <citation type="submission" date="2021-03" db="EMBL/GenBank/DDBJ databases">
        <authorList>
            <person name="Jaffe A."/>
        </authorList>
    </citation>
    <scope>NUCLEOTIDE SEQUENCE</scope>
    <source>
        <strain evidence="17">RIFCSPHIGHO2_01_FULL_AR10_44_11</strain>
    </source>
</reference>
<evidence type="ECO:0000313" key="17">
    <source>
        <dbReference type="EMBL" id="MBS3057690.1"/>
    </source>
</evidence>
<evidence type="ECO:0000256" key="4">
    <source>
        <dbReference type="ARBA" id="ARBA00004931"/>
    </source>
</evidence>
<evidence type="ECO:0000256" key="2">
    <source>
        <dbReference type="ARBA" id="ARBA00003109"/>
    </source>
</evidence>
<dbReference type="InterPro" id="IPR050571">
    <property type="entry name" value="Class-IV_PLP-Dep_Aminotrnsfr"/>
</dbReference>
<sequence>MQLVSCLLQPTKKIWMDGKFVSWKDAKVHFLTHALHYGSGVFEGIRAYKAVSGKYAIFRLKDHVKRMFHSAKTLEMAMPYNEHEIYNAIIKTVRVNEKSCGGADSIYIRPLVYYGYGKLGLDPTGAELNIGIACWPWGAYLGEKAQKSGISATSSFLKRMYSTPEIAHAKITGHYSNSILAKHDAHRKGYDEAIMYDLHGKIAEGTGENIFIVKSGKLVTPPAGSILLGITRDTLIKIARDFKIPVLVKFFGKRQLYNADEAFLCGTAAEITPIRETDDKIIGKSCPGRITELLRELYLDIVHGKIAKYENWLDYV</sequence>
<keyword evidence="8 16" id="KW-0028">Amino-acid biosynthesis</keyword>
<evidence type="ECO:0000256" key="3">
    <source>
        <dbReference type="ARBA" id="ARBA00004824"/>
    </source>
</evidence>
<dbReference type="InterPro" id="IPR033939">
    <property type="entry name" value="BCAT_family"/>
</dbReference>
<dbReference type="FunFam" id="3.20.10.10:FF:000002">
    <property type="entry name" value="D-alanine aminotransferase"/>
    <property type="match status" value="1"/>
</dbReference>
<comment type="catalytic activity">
    <reaction evidence="13 16">
        <text>L-isoleucine + 2-oxoglutarate = (S)-3-methyl-2-oxopentanoate + L-glutamate</text>
        <dbReference type="Rhea" id="RHEA:24801"/>
        <dbReference type="ChEBI" id="CHEBI:16810"/>
        <dbReference type="ChEBI" id="CHEBI:29985"/>
        <dbReference type="ChEBI" id="CHEBI:35146"/>
        <dbReference type="ChEBI" id="CHEBI:58045"/>
        <dbReference type="EC" id="2.6.1.42"/>
    </reaction>
</comment>
<keyword evidence="10 16" id="KW-0663">Pyridoxal phosphate</keyword>
<evidence type="ECO:0000256" key="13">
    <source>
        <dbReference type="ARBA" id="ARBA00048798"/>
    </source>
</evidence>
<dbReference type="EC" id="2.6.1.42" evidence="16"/>
<dbReference type="InterPro" id="IPR018300">
    <property type="entry name" value="Aminotrans_IV_CS"/>
</dbReference>
<dbReference type="CDD" id="cd01557">
    <property type="entry name" value="BCAT_beta_family"/>
    <property type="match status" value="1"/>
</dbReference>
<evidence type="ECO:0000256" key="11">
    <source>
        <dbReference type="ARBA" id="ARBA00023304"/>
    </source>
</evidence>
<evidence type="ECO:0000256" key="7">
    <source>
        <dbReference type="ARBA" id="ARBA00022576"/>
    </source>
</evidence>
<dbReference type="AlphaFoldDB" id="A0A8T4KY77"/>
<evidence type="ECO:0000256" key="14">
    <source>
        <dbReference type="ARBA" id="ARBA00049229"/>
    </source>
</evidence>
<dbReference type="GO" id="GO:0009082">
    <property type="term" value="P:branched-chain amino acid biosynthetic process"/>
    <property type="evidence" value="ECO:0007669"/>
    <property type="project" value="UniProtKB-KW"/>
</dbReference>
<keyword evidence="9 16" id="KW-0808">Transferase</keyword>
<comment type="function">
    <text evidence="2 16">Acts on leucine, isoleucine and valine.</text>
</comment>
<dbReference type="Gene3D" id="3.20.10.10">
    <property type="entry name" value="D-amino Acid Aminotransferase, subunit A, domain 2"/>
    <property type="match status" value="1"/>
</dbReference>
<proteinExistence type="inferred from homology"/>
<evidence type="ECO:0000256" key="15">
    <source>
        <dbReference type="RuleBase" id="RU004106"/>
    </source>
</evidence>
<dbReference type="PROSITE" id="PS00770">
    <property type="entry name" value="AA_TRANSFER_CLASS_4"/>
    <property type="match status" value="1"/>
</dbReference>
<dbReference type="InterPro" id="IPR001544">
    <property type="entry name" value="Aminotrans_IV"/>
</dbReference>
<comment type="cofactor">
    <cofactor evidence="1 16">
        <name>pyridoxal 5'-phosphate</name>
        <dbReference type="ChEBI" id="CHEBI:597326"/>
    </cofactor>
</comment>
<dbReference type="InterPro" id="IPR036038">
    <property type="entry name" value="Aminotransferase-like"/>
</dbReference>
<evidence type="ECO:0000256" key="10">
    <source>
        <dbReference type="ARBA" id="ARBA00022898"/>
    </source>
</evidence>
<comment type="catalytic activity">
    <reaction evidence="14 16">
        <text>L-leucine + 2-oxoglutarate = 4-methyl-2-oxopentanoate + L-glutamate</text>
        <dbReference type="Rhea" id="RHEA:18321"/>
        <dbReference type="ChEBI" id="CHEBI:16810"/>
        <dbReference type="ChEBI" id="CHEBI:17865"/>
        <dbReference type="ChEBI" id="CHEBI:29985"/>
        <dbReference type="ChEBI" id="CHEBI:57427"/>
        <dbReference type="EC" id="2.6.1.42"/>
    </reaction>
</comment>
<organism evidence="17 18">
    <name type="scientific">Candidatus Iainarchaeum sp</name>
    <dbReference type="NCBI Taxonomy" id="3101447"/>
    <lineage>
        <taxon>Archaea</taxon>
        <taxon>Candidatus Iainarchaeota</taxon>
        <taxon>Candidatus Iainarchaeia</taxon>
        <taxon>Candidatus Iainarchaeales</taxon>
        <taxon>Candidatus Iainarchaeaceae</taxon>
        <taxon>Candidatus Iainarchaeum</taxon>
    </lineage>
</organism>
<evidence type="ECO:0000256" key="5">
    <source>
        <dbReference type="ARBA" id="ARBA00005072"/>
    </source>
</evidence>
<comment type="pathway">
    <text evidence="5 16">Amino-acid biosynthesis; L-leucine biosynthesis; L-leucine from 3-methyl-2-oxobutanoate: step 4/4.</text>
</comment>
<dbReference type="GO" id="GO:0008652">
    <property type="term" value="P:amino acid biosynthetic process"/>
    <property type="evidence" value="ECO:0007669"/>
    <property type="project" value="UniProtKB-KW"/>
</dbReference>
<dbReference type="Pfam" id="PF01063">
    <property type="entry name" value="Aminotran_4"/>
    <property type="match status" value="1"/>
</dbReference>
<dbReference type="InterPro" id="IPR005785">
    <property type="entry name" value="B_amino_transI"/>
</dbReference>
<dbReference type="SUPFAM" id="SSF56752">
    <property type="entry name" value="D-aminoacid aminotransferase-like PLP-dependent enzymes"/>
    <property type="match status" value="1"/>
</dbReference>
<gene>
    <name evidence="16" type="primary">ilvE</name>
    <name evidence="17" type="ORF">J4415_03635</name>
</gene>
<dbReference type="PANTHER" id="PTHR42743:SF11">
    <property type="entry name" value="AMINODEOXYCHORISMATE LYASE"/>
    <property type="match status" value="1"/>
</dbReference>
<evidence type="ECO:0000256" key="16">
    <source>
        <dbReference type="RuleBase" id="RU364094"/>
    </source>
</evidence>
<evidence type="ECO:0000256" key="12">
    <source>
        <dbReference type="ARBA" id="ARBA00048212"/>
    </source>
</evidence>
<dbReference type="NCBIfam" id="TIGR01122">
    <property type="entry name" value="ilvE_I"/>
    <property type="match status" value="1"/>
</dbReference>
<evidence type="ECO:0000313" key="18">
    <source>
        <dbReference type="Proteomes" id="UP000677687"/>
    </source>
</evidence>
<comment type="caution">
    <text evidence="17">The sequence shown here is derived from an EMBL/GenBank/DDBJ whole genome shotgun (WGS) entry which is preliminary data.</text>
</comment>
<dbReference type="GO" id="GO:0004084">
    <property type="term" value="F:branched-chain-amino-acid transaminase activity"/>
    <property type="evidence" value="ECO:0007669"/>
    <property type="project" value="UniProtKB-EC"/>
</dbReference>
<dbReference type="Proteomes" id="UP000677687">
    <property type="component" value="Unassembled WGS sequence"/>
</dbReference>
<evidence type="ECO:0000256" key="1">
    <source>
        <dbReference type="ARBA" id="ARBA00001933"/>
    </source>
</evidence>
<evidence type="ECO:0000256" key="9">
    <source>
        <dbReference type="ARBA" id="ARBA00022679"/>
    </source>
</evidence>
<dbReference type="InterPro" id="IPR043131">
    <property type="entry name" value="BCAT-like_N"/>
</dbReference>
<dbReference type="EMBL" id="JAGVWD010000058">
    <property type="protein sequence ID" value="MBS3057690.1"/>
    <property type="molecule type" value="Genomic_DNA"/>
</dbReference>
<comment type="pathway">
    <text evidence="3 16">Amino-acid biosynthesis; L-isoleucine biosynthesis; L-isoleucine from 2-oxobutanoate: step 4/4.</text>
</comment>
<dbReference type="InterPro" id="IPR043132">
    <property type="entry name" value="BCAT-like_C"/>
</dbReference>
<reference evidence="17" key="2">
    <citation type="submission" date="2021-05" db="EMBL/GenBank/DDBJ databases">
        <title>Protein family content uncovers lineage relationships and bacterial pathway maintenance mechanisms in DPANN archaea.</title>
        <authorList>
            <person name="Castelle C.J."/>
            <person name="Meheust R."/>
            <person name="Jaffe A.L."/>
            <person name="Seitz K."/>
            <person name="Gong X."/>
            <person name="Baker B.J."/>
            <person name="Banfield J.F."/>
        </authorList>
    </citation>
    <scope>NUCLEOTIDE SEQUENCE</scope>
    <source>
        <strain evidence="17">RIFCSPHIGHO2_01_FULL_AR10_44_11</strain>
    </source>
</reference>
<accession>A0A8T4KY77</accession>
<dbReference type="NCBIfam" id="NF005146">
    <property type="entry name" value="PRK06606.1"/>
    <property type="match status" value="1"/>
</dbReference>
<comment type="pathway">
    <text evidence="4 16">Amino-acid biosynthesis; L-valine biosynthesis; L-valine from pyruvate: step 4/4.</text>
</comment>
<keyword evidence="7 16" id="KW-0032">Aminotransferase</keyword>
<evidence type="ECO:0000256" key="6">
    <source>
        <dbReference type="ARBA" id="ARBA00009320"/>
    </source>
</evidence>
<comment type="catalytic activity">
    <reaction evidence="12 16">
        <text>L-valine + 2-oxoglutarate = 3-methyl-2-oxobutanoate + L-glutamate</text>
        <dbReference type="Rhea" id="RHEA:24813"/>
        <dbReference type="ChEBI" id="CHEBI:11851"/>
        <dbReference type="ChEBI" id="CHEBI:16810"/>
        <dbReference type="ChEBI" id="CHEBI:29985"/>
        <dbReference type="ChEBI" id="CHEBI:57762"/>
        <dbReference type="EC" id="2.6.1.42"/>
    </reaction>
</comment>